<evidence type="ECO:0000256" key="3">
    <source>
        <dbReference type="ARBA" id="ARBA00004910"/>
    </source>
</evidence>
<evidence type="ECO:0000313" key="21">
    <source>
        <dbReference type="Proteomes" id="UP001277471"/>
    </source>
</evidence>
<evidence type="ECO:0000256" key="13">
    <source>
        <dbReference type="PIRNR" id="PIRNR006769"/>
    </source>
</evidence>
<evidence type="ECO:0000259" key="17">
    <source>
        <dbReference type="PROSITE" id="PS51747"/>
    </source>
</evidence>
<evidence type="ECO:0000256" key="12">
    <source>
        <dbReference type="ARBA" id="ARBA00023268"/>
    </source>
</evidence>
<dbReference type="EC" id="3.5.4.26" evidence="13"/>
<reference evidence="19 20" key="1">
    <citation type="submission" date="2018-09" db="EMBL/GenBank/DDBJ databases">
        <title>Whole genome based analysis of evolution and adaptive divergence in Indian and Brazilian strains of Azospirillum brasilense.</title>
        <authorList>
            <person name="Singh C."/>
            <person name="Tripathi A.K."/>
        </authorList>
    </citation>
    <scope>NUCLEOTIDE SEQUENCE [LARGE SCALE GENOMIC DNA]</scope>
    <source>
        <strain evidence="19 20">MTCC4038</strain>
    </source>
</reference>
<evidence type="ECO:0000256" key="2">
    <source>
        <dbReference type="ARBA" id="ARBA00004882"/>
    </source>
</evidence>
<dbReference type="Gene3D" id="3.40.430.10">
    <property type="entry name" value="Dihydrofolate Reductase, subunit A"/>
    <property type="match status" value="1"/>
</dbReference>
<feature type="binding site" evidence="15">
    <location>
        <position position="161"/>
    </location>
    <ligand>
        <name>NADP(+)</name>
        <dbReference type="ChEBI" id="CHEBI:58349"/>
    </ligand>
</feature>
<feature type="binding site" evidence="15">
    <location>
        <position position="214"/>
    </location>
    <ligand>
        <name>substrate</name>
    </ligand>
</feature>
<organism evidence="19 20">
    <name type="scientific">Azospirillum brasilense</name>
    <dbReference type="NCBI Taxonomy" id="192"/>
    <lineage>
        <taxon>Bacteria</taxon>
        <taxon>Pseudomonadati</taxon>
        <taxon>Pseudomonadota</taxon>
        <taxon>Alphaproteobacteria</taxon>
        <taxon>Rhodospirillales</taxon>
        <taxon>Azospirillaceae</taxon>
        <taxon>Azospirillum</taxon>
    </lineage>
</organism>
<comment type="pathway">
    <text evidence="3 13">Cofactor biosynthesis; riboflavin biosynthesis; 5-amino-6-(D-ribitylamino)uracil from GTP: step 3/4.</text>
</comment>
<dbReference type="NCBIfam" id="TIGR00227">
    <property type="entry name" value="ribD_Cterm"/>
    <property type="match status" value="1"/>
</dbReference>
<sequence>MAMQAIHPDDVRHMRAALALAARGLGNTWPNPAVGCVIVRDGVVVGRGWTQPGGRPHAETEALARAGGAARGATAYVTLEPCNHYGKTPPCALALVEAGVARVVVACGDPDPRVAGGGLERLRAAGIAVDTGVCEDAAWTLNEGFFRRIQDERPLYTLKAATTLDGRIATHSGQSQWITGPTARAWGHRLRATHDAIMVGIRTALADDPELTCRLPGLAHRSPVRIVVDSRLRLPLTGKLAVGARPVPTWVVTREDADPGRLAVFQDCGLEVIRVPADSAGLPDLVAASAALARRGLTRVLVEGGATLAASLLRANLVDRLEWFRAASVIGGDGLPAVHAFGVDGLERMARFRRTDLRQAGDDLVESYVRRG</sequence>
<accession>A0A0P0F6H1</accession>
<dbReference type="GO" id="GO:0008270">
    <property type="term" value="F:zinc ion binding"/>
    <property type="evidence" value="ECO:0007669"/>
    <property type="project" value="InterPro"/>
</dbReference>
<feature type="binding site" evidence="15">
    <location>
        <position position="230"/>
    </location>
    <ligand>
        <name>NADP(+)</name>
        <dbReference type="ChEBI" id="CHEBI:58349"/>
    </ligand>
</feature>
<evidence type="ECO:0000256" key="16">
    <source>
        <dbReference type="PIRSR" id="PIRSR006769-3"/>
    </source>
</evidence>
<feature type="active site" description="Proton donor" evidence="14">
    <location>
        <position position="59"/>
    </location>
</feature>
<dbReference type="EMBL" id="JAWXYC010000004">
    <property type="protein sequence ID" value="MDX5954145.1"/>
    <property type="molecule type" value="Genomic_DNA"/>
</dbReference>
<feature type="binding site" evidence="15">
    <location>
        <position position="303"/>
    </location>
    <ligand>
        <name>substrate</name>
    </ligand>
</feature>
<dbReference type="GO" id="GO:0009231">
    <property type="term" value="P:riboflavin biosynthetic process"/>
    <property type="evidence" value="ECO:0007669"/>
    <property type="project" value="UniProtKB-UniPathway"/>
</dbReference>
<feature type="binding site" evidence="15">
    <location>
        <position position="175"/>
    </location>
    <ligand>
        <name>substrate</name>
    </ligand>
</feature>
<dbReference type="SUPFAM" id="SSF53927">
    <property type="entry name" value="Cytidine deaminase-like"/>
    <property type="match status" value="1"/>
</dbReference>
<evidence type="ECO:0000313" key="20">
    <source>
        <dbReference type="Proteomes" id="UP000298774"/>
    </source>
</evidence>
<dbReference type="InterPro" id="IPR002125">
    <property type="entry name" value="CMP_dCMP_dom"/>
</dbReference>
<evidence type="ECO:0000313" key="18">
    <source>
        <dbReference type="EMBL" id="MDX5954145.1"/>
    </source>
</evidence>
<protein>
    <recommendedName>
        <fullName evidence="13">Riboflavin biosynthesis protein RibD</fullName>
    </recommendedName>
    <domain>
        <recommendedName>
            <fullName evidence="13">Diaminohydroxyphosphoribosylaminopyrimidine deaminase</fullName>
            <shortName evidence="13">DRAP deaminase</shortName>
            <ecNumber evidence="13">3.5.4.26</ecNumber>
        </recommendedName>
        <alternativeName>
            <fullName evidence="13">Riboflavin-specific deaminase</fullName>
        </alternativeName>
    </domain>
    <domain>
        <recommendedName>
            <fullName evidence="13">5-amino-6-(5-phosphoribosylamino)uracil reductase</fullName>
            <ecNumber evidence="13">1.1.1.193</ecNumber>
        </recommendedName>
        <alternativeName>
            <fullName evidence="13">HTP reductase</fullName>
        </alternativeName>
    </domain>
</protein>
<dbReference type="NCBIfam" id="TIGR00326">
    <property type="entry name" value="eubact_ribD"/>
    <property type="match status" value="1"/>
</dbReference>
<keyword evidence="11 13" id="KW-0560">Oxidoreductase</keyword>
<dbReference type="UniPathway" id="UPA00275">
    <property type="reaction ID" value="UER00401"/>
</dbReference>
<dbReference type="InterPro" id="IPR016193">
    <property type="entry name" value="Cytidine_deaminase-like"/>
</dbReference>
<dbReference type="InterPro" id="IPR024072">
    <property type="entry name" value="DHFR-like_dom_sf"/>
</dbReference>
<keyword evidence="10 13" id="KW-0521">NADP</keyword>
<dbReference type="AlphaFoldDB" id="A0A0P0F6H1"/>
<dbReference type="PANTHER" id="PTHR38011">
    <property type="entry name" value="DIHYDROFOLATE REDUCTASE FAMILY PROTEIN (AFU_ORTHOLOGUE AFUA_8G06820)"/>
    <property type="match status" value="1"/>
</dbReference>
<dbReference type="Pfam" id="PF00383">
    <property type="entry name" value="dCMP_cyt_deam_1"/>
    <property type="match status" value="1"/>
</dbReference>
<name>A0A0P0F6H1_AZOBR</name>
<dbReference type="EC" id="1.1.1.193" evidence="13"/>
<comment type="similarity">
    <text evidence="5 13">In the C-terminal section; belongs to the HTP reductase family.</text>
</comment>
<feature type="binding site" evidence="15">
    <location>
        <position position="211"/>
    </location>
    <ligand>
        <name>substrate</name>
    </ligand>
</feature>
<keyword evidence="6 13" id="KW-0686">Riboflavin biosynthesis</keyword>
<comment type="cofactor">
    <cofactor evidence="13 16">
        <name>Zn(2+)</name>
        <dbReference type="ChEBI" id="CHEBI:29105"/>
    </cofactor>
    <text evidence="13 16">Binds 1 zinc ion.</text>
</comment>
<gene>
    <name evidence="19" type="primary">ribD</name>
    <name evidence="19" type="ORF">D3868_02480</name>
    <name evidence="18" type="ORF">SIM66_23515</name>
</gene>
<dbReference type="GO" id="GO:0008703">
    <property type="term" value="F:5-amino-6-(5-phosphoribosylamino)uracil reductase activity"/>
    <property type="evidence" value="ECO:0007669"/>
    <property type="project" value="UniProtKB-EC"/>
</dbReference>
<comment type="function">
    <text evidence="1 13">Converts 2,5-diamino-6-(ribosylamino)-4(3h)-pyrimidinone 5'-phosphate into 5-amino-6-(ribosylamino)-2,4(1h,3h)-pyrimidinedione 5'-phosphate.</text>
</comment>
<dbReference type="EMBL" id="CP032339">
    <property type="protein sequence ID" value="QCO08011.1"/>
    <property type="molecule type" value="Genomic_DNA"/>
</dbReference>
<dbReference type="Pfam" id="PF01872">
    <property type="entry name" value="RibD_C"/>
    <property type="match status" value="1"/>
</dbReference>
<dbReference type="InterPro" id="IPR004794">
    <property type="entry name" value="Eubact_RibD"/>
</dbReference>
<feature type="binding site" evidence="15">
    <location>
        <begin position="305"/>
        <end position="311"/>
    </location>
    <ligand>
        <name>NADP(+)</name>
        <dbReference type="ChEBI" id="CHEBI:58349"/>
    </ligand>
</feature>
<dbReference type="CDD" id="cd01284">
    <property type="entry name" value="Riboflavin_deaminase-reductase"/>
    <property type="match status" value="1"/>
</dbReference>
<dbReference type="GO" id="GO:0008835">
    <property type="term" value="F:diaminohydroxyphosphoribosylaminopyrimidine deaminase activity"/>
    <property type="evidence" value="ECO:0007669"/>
    <property type="project" value="UniProtKB-EC"/>
</dbReference>
<feature type="binding site" evidence="15">
    <location>
        <position position="177"/>
    </location>
    <ligand>
        <name>NADP(+)</name>
        <dbReference type="ChEBI" id="CHEBI:58349"/>
    </ligand>
</feature>
<evidence type="ECO:0000256" key="1">
    <source>
        <dbReference type="ARBA" id="ARBA00002151"/>
    </source>
</evidence>
<comment type="catalytic activity">
    <reaction evidence="13">
        <text>5-amino-6-(5-phospho-D-ribitylamino)uracil + NADP(+) = 5-amino-6-(5-phospho-D-ribosylamino)uracil + NADPH + H(+)</text>
        <dbReference type="Rhea" id="RHEA:17845"/>
        <dbReference type="ChEBI" id="CHEBI:15378"/>
        <dbReference type="ChEBI" id="CHEBI:57783"/>
        <dbReference type="ChEBI" id="CHEBI:58349"/>
        <dbReference type="ChEBI" id="CHEBI:58421"/>
        <dbReference type="ChEBI" id="CHEBI:58453"/>
        <dbReference type="EC" id="1.1.1.193"/>
    </reaction>
</comment>
<evidence type="ECO:0000256" key="6">
    <source>
        <dbReference type="ARBA" id="ARBA00022619"/>
    </source>
</evidence>
<proteinExistence type="inferred from homology"/>
<keyword evidence="9 13" id="KW-0862">Zinc</keyword>
<dbReference type="PROSITE" id="PS00903">
    <property type="entry name" value="CYT_DCMP_DEAMINASES_1"/>
    <property type="match status" value="1"/>
</dbReference>
<evidence type="ECO:0000256" key="9">
    <source>
        <dbReference type="ARBA" id="ARBA00022833"/>
    </source>
</evidence>
<feature type="binding site" evidence="15">
    <location>
        <position position="191"/>
    </location>
    <ligand>
        <name>substrate</name>
    </ligand>
</feature>
<dbReference type="Proteomes" id="UP001277471">
    <property type="component" value="Unassembled WGS sequence"/>
</dbReference>
<dbReference type="GO" id="GO:0050661">
    <property type="term" value="F:NADP binding"/>
    <property type="evidence" value="ECO:0007669"/>
    <property type="project" value="InterPro"/>
</dbReference>
<dbReference type="KEGG" id="abf:AMK58_08310"/>
<feature type="binding site" evidence="16">
    <location>
        <position position="82"/>
    </location>
    <ligand>
        <name>Zn(2+)</name>
        <dbReference type="ChEBI" id="CHEBI:29105"/>
        <note>catalytic</note>
    </ligand>
</feature>
<keyword evidence="8 13" id="KW-0378">Hydrolase</keyword>
<dbReference type="GeneID" id="56451972"/>
<feature type="binding site" evidence="16">
    <location>
        <position position="91"/>
    </location>
    <ligand>
        <name>Zn(2+)</name>
        <dbReference type="ChEBI" id="CHEBI:29105"/>
        <note>catalytic</note>
    </ligand>
</feature>
<comment type="catalytic activity">
    <reaction evidence="13">
        <text>2,5-diamino-6-hydroxy-4-(5-phosphoribosylamino)-pyrimidine + H2O + H(+) = 5-amino-6-(5-phospho-D-ribosylamino)uracil + NH4(+)</text>
        <dbReference type="Rhea" id="RHEA:21868"/>
        <dbReference type="ChEBI" id="CHEBI:15377"/>
        <dbReference type="ChEBI" id="CHEBI:15378"/>
        <dbReference type="ChEBI" id="CHEBI:28938"/>
        <dbReference type="ChEBI" id="CHEBI:58453"/>
        <dbReference type="ChEBI" id="CHEBI:58614"/>
        <dbReference type="EC" id="3.5.4.26"/>
    </reaction>
</comment>
<feature type="domain" description="CMP/dCMP-type deaminase" evidence="17">
    <location>
        <begin position="8"/>
        <end position="130"/>
    </location>
</feature>
<evidence type="ECO:0000256" key="14">
    <source>
        <dbReference type="PIRSR" id="PIRSR006769-1"/>
    </source>
</evidence>
<evidence type="ECO:0000256" key="10">
    <source>
        <dbReference type="ARBA" id="ARBA00022857"/>
    </source>
</evidence>
<comment type="pathway">
    <text evidence="2 13">Cofactor biosynthesis; riboflavin biosynthesis; 5-amino-6-(D-ribitylamino)uracil from GTP: step 2/4.</text>
</comment>
<feature type="binding site" evidence="15">
    <location>
        <position position="203"/>
    </location>
    <ligand>
        <name>substrate</name>
    </ligand>
</feature>
<dbReference type="InterPro" id="IPR011549">
    <property type="entry name" value="RibD_C"/>
</dbReference>
<keyword evidence="12" id="KW-0511">Multifunctional enzyme</keyword>
<dbReference type="InterPro" id="IPR002734">
    <property type="entry name" value="RibDG_C"/>
</dbReference>
<evidence type="ECO:0000256" key="11">
    <source>
        <dbReference type="ARBA" id="ARBA00023002"/>
    </source>
</evidence>
<dbReference type="InterPro" id="IPR016192">
    <property type="entry name" value="APOBEC/CMP_deaminase_Zn-bd"/>
</dbReference>
<evidence type="ECO:0000256" key="5">
    <source>
        <dbReference type="ARBA" id="ARBA00007417"/>
    </source>
</evidence>
<reference evidence="18 21" key="2">
    <citation type="submission" date="2023-11" db="EMBL/GenBank/DDBJ databases">
        <title>MicrobeMod: A computational toolkit for identifying prokaryotic methylation and restriction-modification with nanopore sequencing.</title>
        <authorList>
            <person name="Crits-Christoph A."/>
            <person name="Kang S.C."/>
            <person name="Lee H."/>
            <person name="Ostrov N."/>
        </authorList>
    </citation>
    <scope>NUCLEOTIDE SEQUENCE [LARGE SCALE GENOMIC DNA]</scope>
    <source>
        <strain evidence="18 21">ATCC 29145</strain>
    </source>
</reference>
<dbReference type="RefSeq" id="WP_059398799.1">
    <property type="nucleotide sequence ID" value="NZ_CP012914.1"/>
</dbReference>
<dbReference type="Proteomes" id="UP000298774">
    <property type="component" value="Chromosome"/>
</dbReference>
<dbReference type="PANTHER" id="PTHR38011:SF7">
    <property type="entry name" value="2,5-DIAMINO-6-RIBOSYLAMINO-4(3H)-PYRIMIDINONE 5'-PHOSPHATE REDUCTASE"/>
    <property type="match status" value="1"/>
</dbReference>
<dbReference type="InterPro" id="IPR050765">
    <property type="entry name" value="Riboflavin_Biosynth_HTPR"/>
</dbReference>
<evidence type="ECO:0000256" key="4">
    <source>
        <dbReference type="ARBA" id="ARBA00005259"/>
    </source>
</evidence>
<keyword evidence="7 13" id="KW-0479">Metal-binding</keyword>
<feature type="binding site" evidence="16">
    <location>
        <position position="57"/>
    </location>
    <ligand>
        <name>Zn(2+)</name>
        <dbReference type="ChEBI" id="CHEBI:29105"/>
        <note>catalytic</note>
    </ligand>
</feature>
<dbReference type="SUPFAM" id="SSF53597">
    <property type="entry name" value="Dihydrofolate reductase-like"/>
    <property type="match status" value="1"/>
</dbReference>
<comment type="similarity">
    <text evidence="4 13">In the N-terminal section; belongs to the cytidine and deoxycytidylate deaminase family.</text>
</comment>
<evidence type="ECO:0000256" key="15">
    <source>
        <dbReference type="PIRSR" id="PIRSR006769-2"/>
    </source>
</evidence>
<keyword evidence="21" id="KW-1185">Reference proteome</keyword>
<dbReference type="PROSITE" id="PS51747">
    <property type="entry name" value="CYT_DCMP_DEAMINASES_2"/>
    <property type="match status" value="1"/>
</dbReference>
<dbReference type="Gene3D" id="3.40.140.10">
    <property type="entry name" value="Cytidine Deaminase, domain 2"/>
    <property type="match status" value="1"/>
</dbReference>
<dbReference type="PIRSF" id="PIRSF006769">
    <property type="entry name" value="RibD"/>
    <property type="match status" value="1"/>
</dbReference>
<dbReference type="FunFam" id="3.40.140.10:FF:000025">
    <property type="entry name" value="Riboflavin biosynthesis protein RibD"/>
    <property type="match status" value="1"/>
</dbReference>
<evidence type="ECO:0000256" key="8">
    <source>
        <dbReference type="ARBA" id="ARBA00022801"/>
    </source>
</evidence>
<feature type="binding site" evidence="15">
    <location>
        <position position="207"/>
    </location>
    <ligand>
        <name>NADP(+)</name>
        <dbReference type="ChEBI" id="CHEBI:58349"/>
    </ligand>
</feature>
<evidence type="ECO:0000256" key="7">
    <source>
        <dbReference type="ARBA" id="ARBA00022723"/>
    </source>
</evidence>
<evidence type="ECO:0000313" key="19">
    <source>
        <dbReference type="EMBL" id="QCO08011.1"/>
    </source>
</evidence>